<evidence type="ECO:0000313" key="11">
    <source>
        <dbReference type="EMBL" id="VEV95547.1"/>
    </source>
</evidence>
<keyword evidence="2 9" id="KW-0813">Transport</keyword>
<dbReference type="GO" id="GO:0022857">
    <property type="term" value="F:transmembrane transporter activity"/>
    <property type="evidence" value="ECO:0007669"/>
    <property type="project" value="UniProtKB-UniRule"/>
</dbReference>
<feature type="transmembrane region" description="Helical" evidence="9">
    <location>
        <begin position="7"/>
        <end position="25"/>
    </location>
</feature>
<comment type="similarity">
    <text evidence="8 9">Belongs to the TRAP transporter small permease family.</text>
</comment>
<dbReference type="AlphaFoldDB" id="A0A1I6YU04"/>
<name>A0A1I6YU04_9PSED</name>
<dbReference type="Pfam" id="PF04290">
    <property type="entry name" value="DctQ"/>
    <property type="match status" value="1"/>
</dbReference>
<protein>
    <recommendedName>
        <fullName evidence="9">TRAP transporter small permease protein</fullName>
    </recommendedName>
</protein>
<dbReference type="InterPro" id="IPR007387">
    <property type="entry name" value="TRAP_DctQ"/>
</dbReference>
<accession>A0A1I6YU04</accession>
<keyword evidence="6 9" id="KW-1133">Transmembrane helix</keyword>
<comment type="subunit">
    <text evidence="9">The complex comprises the extracytoplasmic solute receptor protein and the two transmembrane proteins.</text>
</comment>
<keyword evidence="4 9" id="KW-0997">Cell inner membrane</keyword>
<dbReference type="GO" id="GO:0005886">
    <property type="term" value="C:plasma membrane"/>
    <property type="evidence" value="ECO:0007669"/>
    <property type="project" value="UniProtKB-SubCell"/>
</dbReference>
<evidence type="ECO:0000256" key="2">
    <source>
        <dbReference type="ARBA" id="ARBA00022448"/>
    </source>
</evidence>
<reference evidence="11" key="1">
    <citation type="submission" date="2019-02" db="EMBL/GenBank/DDBJ databases">
        <authorList>
            <consortium name="Genoscope - CEA"/>
            <person name="William W."/>
        </authorList>
    </citation>
    <scope>NUCLEOTIDE SEQUENCE [LARGE SCALE GENOMIC DNA]</scope>
    <source>
        <strain evidence="11">YSy11</strain>
    </source>
</reference>
<keyword evidence="3" id="KW-1003">Cell membrane</keyword>
<evidence type="ECO:0000256" key="7">
    <source>
        <dbReference type="ARBA" id="ARBA00023136"/>
    </source>
</evidence>
<evidence type="ECO:0000256" key="4">
    <source>
        <dbReference type="ARBA" id="ARBA00022519"/>
    </source>
</evidence>
<sequence length="190" mass="20834">MSRIENTLAAIFGGIFIALSGWISIEVLARKLLGVSLQGANELGGYALAVGATLAFTLALFGRNHIRVDVFYERLSAGWQAALNWFSSVLMASFAGLLGFLSWGVVRDTLDYQSTAQTPWATPLIYPQSLWFAGQVIFMLVAFGMAVRATYLLVNRRIHALNHGFNPRGAKDELAEELGNIEQRSQVKPV</sequence>
<evidence type="ECO:0000256" key="8">
    <source>
        <dbReference type="ARBA" id="ARBA00038436"/>
    </source>
</evidence>
<evidence type="ECO:0000259" key="10">
    <source>
        <dbReference type="Pfam" id="PF04290"/>
    </source>
</evidence>
<evidence type="ECO:0000256" key="9">
    <source>
        <dbReference type="RuleBase" id="RU369079"/>
    </source>
</evidence>
<keyword evidence="7 9" id="KW-0472">Membrane</keyword>
<feature type="transmembrane region" description="Helical" evidence="9">
    <location>
        <begin position="125"/>
        <end position="147"/>
    </location>
</feature>
<proteinExistence type="inferred from homology"/>
<dbReference type="EMBL" id="LR215729">
    <property type="protein sequence ID" value="VEV95547.1"/>
    <property type="molecule type" value="Genomic_DNA"/>
</dbReference>
<feature type="transmembrane region" description="Helical" evidence="9">
    <location>
        <begin position="45"/>
        <end position="62"/>
    </location>
</feature>
<evidence type="ECO:0000256" key="6">
    <source>
        <dbReference type="ARBA" id="ARBA00022989"/>
    </source>
</evidence>
<dbReference type="InterPro" id="IPR055348">
    <property type="entry name" value="DctQ"/>
</dbReference>
<feature type="domain" description="Tripartite ATP-independent periplasmic transporters DctQ component" evidence="10">
    <location>
        <begin position="23"/>
        <end position="149"/>
    </location>
</feature>
<dbReference type="PANTHER" id="PTHR35011">
    <property type="entry name" value="2,3-DIKETO-L-GULONATE TRAP TRANSPORTER SMALL PERMEASE PROTEIN YIAM"/>
    <property type="match status" value="1"/>
</dbReference>
<dbReference type="GO" id="GO:0015740">
    <property type="term" value="P:C4-dicarboxylate transport"/>
    <property type="evidence" value="ECO:0007669"/>
    <property type="project" value="TreeGrafter"/>
</dbReference>
<feature type="transmembrane region" description="Helical" evidence="9">
    <location>
        <begin position="83"/>
        <end position="105"/>
    </location>
</feature>
<organism evidence="11">
    <name type="scientific">Pseudomonas marincola</name>
    <dbReference type="NCBI Taxonomy" id="437900"/>
    <lineage>
        <taxon>Bacteria</taxon>
        <taxon>Pseudomonadati</taxon>
        <taxon>Pseudomonadota</taxon>
        <taxon>Gammaproteobacteria</taxon>
        <taxon>Pseudomonadales</taxon>
        <taxon>Pseudomonadaceae</taxon>
        <taxon>Pseudomonas</taxon>
    </lineage>
</organism>
<evidence type="ECO:0000256" key="3">
    <source>
        <dbReference type="ARBA" id="ARBA00022475"/>
    </source>
</evidence>
<dbReference type="STRING" id="437900.GCA_001940335_01374"/>
<evidence type="ECO:0000256" key="1">
    <source>
        <dbReference type="ARBA" id="ARBA00004429"/>
    </source>
</evidence>
<evidence type="ECO:0000256" key="5">
    <source>
        <dbReference type="ARBA" id="ARBA00022692"/>
    </source>
</evidence>
<comment type="function">
    <text evidence="9">Part of the tripartite ATP-independent periplasmic (TRAP) transport system.</text>
</comment>
<dbReference type="PANTHER" id="PTHR35011:SF10">
    <property type="entry name" value="TRAP TRANSPORTER SMALL PERMEASE PROTEIN"/>
    <property type="match status" value="1"/>
</dbReference>
<gene>
    <name evidence="11" type="ORF">PMYSY11_0500</name>
</gene>
<keyword evidence="5 9" id="KW-0812">Transmembrane</keyword>
<comment type="subcellular location">
    <subcellularLocation>
        <location evidence="1 9">Cell inner membrane</location>
        <topology evidence="1 9">Multi-pass membrane protein</topology>
    </subcellularLocation>
</comment>
<dbReference type="RefSeq" id="WP_069899607.1">
    <property type="nucleotide sequence ID" value="NZ_FPBC01000001.1"/>
</dbReference>